<keyword evidence="2" id="KW-1185">Reference proteome</keyword>
<name>A0ACC2K7I9_PERAE</name>
<evidence type="ECO:0000313" key="1">
    <source>
        <dbReference type="EMBL" id="KAJ8616971.1"/>
    </source>
</evidence>
<protein>
    <submittedName>
        <fullName evidence="1">Uncharacterized protein</fullName>
    </submittedName>
</protein>
<proteinExistence type="predicted"/>
<gene>
    <name evidence="1" type="ORF">MRB53_013157</name>
</gene>
<dbReference type="EMBL" id="CM056812">
    <property type="protein sequence ID" value="KAJ8616971.1"/>
    <property type="molecule type" value="Genomic_DNA"/>
</dbReference>
<dbReference type="Proteomes" id="UP001234297">
    <property type="component" value="Chromosome 4"/>
</dbReference>
<organism evidence="1 2">
    <name type="scientific">Persea americana</name>
    <name type="common">Avocado</name>
    <dbReference type="NCBI Taxonomy" id="3435"/>
    <lineage>
        <taxon>Eukaryota</taxon>
        <taxon>Viridiplantae</taxon>
        <taxon>Streptophyta</taxon>
        <taxon>Embryophyta</taxon>
        <taxon>Tracheophyta</taxon>
        <taxon>Spermatophyta</taxon>
        <taxon>Magnoliopsida</taxon>
        <taxon>Magnoliidae</taxon>
        <taxon>Laurales</taxon>
        <taxon>Lauraceae</taxon>
        <taxon>Persea</taxon>
    </lineage>
</organism>
<reference evidence="1 2" key="1">
    <citation type="journal article" date="2022" name="Hortic Res">
        <title>A haplotype resolved chromosomal level avocado genome allows analysis of novel avocado genes.</title>
        <authorList>
            <person name="Nath O."/>
            <person name="Fletcher S.J."/>
            <person name="Hayward A."/>
            <person name="Shaw L.M."/>
            <person name="Masouleh A.K."/>
            <person name="Furtado A."/>
            <person name="Henry R.J."/>
            <person name="Mitter N."/>
        </authorList>
    </citation>
    <scope>NUCLEOTIDE SEQUENCE [LARGE SCALE GENOMIC DNA]</scope>
    <source>
        <strain evidence="2">cv. Hass</strain>
    </source>
</reference>
<accession>A0ACC2K7I9</accession>
<comment type="caution">
    <text evidence="1">The sequence shown here is derived from an EMBL/GenBank/DDBJ whole genome shotgun (WGS) entry which is preliminary data.</text>
</comment>
<sequence length="460" mass="50625">MATDMECQLFQVCETGDLDGFRRLYNADNSILNQKISGLQETPLHLATRFNHNNLVTEILNHGNHTAKAMNGEEDTPLHVACRLGELNIVNQLLDACSFVPYMLNKDKQSALFVACSCGHLGVALHLCDKMDLNVWDGIGASSLWIAASKGYQDVVLNILNKNPSLASRKGENGFSAMHLAAREGKIEVIKELLRKDINLSFLTENDGRTPLHLAAASRKVDAVKEFLPGSTLYNNLQVIIVDLINKADNDGNTILHHAANMNFSEIVKILMDMDGMNVNTVNKQGMAALDILEQQPASTQRDDIVQQLKAKTVANPTVELTSLTALQEALMVVAALIVTITFQAGLNPPGGSWQDSNDHQAGKAIQSKTDPWLLMFFTIFDSIAFTVSLALLPVIMILRKEMVFYVNLLAAVALVFIELTFIMGLFMVSDGMPYVIVEIIFLLLPLAPVGWIQWKLSGH</sequence>
<evidence type="ECO:0000313" key="2">
    <source>
        <dbReference type="Proteomes" id="UP001234297"/>
    </source>
</evidence>